<dbReference type="InterPro" id="IPR014729">
    <property type="entry name" value="Rossmann-like_a/b/a_fold"/>
</dbReference>
<sequence length="165" mass="18206">MEEEHGSVEEMKKKKVMVAIDVSEYSHYALEWAMKNLGDSIANSELFIFTVQPIAEYSYLHVSSFGAAPSDLVRTFLESQKKAAMALLDKAKDICSNYGVVVAETMTEVGNPKEAICEAVEKHKIQLLILGSHSRGALKRAFLGSVSSYCTQYAKCPVLVVKKPI</sequence>
<dbReference type="PRINTS" id="PR01438">
    <property type="entry name" value="UNVRSLSTRESS"/>
</dbReference>
<proteinExistence type="predicted"/>
<feature type="domain" description="UspA" evidence="1">
    <location>
        <begin position="14"/>
        <end position="162"/>
    </location>
</feature>
<dbReference type="CDD" id="cd23659">
    <property type="entry name" value="USP_At3g01520-like"/>
    <property type="match status" value="1"/>
</dbReference>
<dbReference type="AlphaFoldDB" id="A0A2R6P3T7"/>
<accession>A0A2R6P3T7</accession>
<dbReference type="InterPro" id="IPR006015">
    <property type="entry name" value="Universal_stress_UspA"/>
</dbReference>
<reference evidence="2 3" key="1">
    <citation type="submission" date="2017-07" db="EMBL/GenBank/DDBJ databases">
        <title>An improved, manually edited Actinidia chinensis var. chinensis (kiwifruit) genome highlights the challenges associated with draft genomes and gene prediction in plants.</title>
        <authorList>
            <person name="Pilkington S."/>
            <person name="Crowhurst R."/>
            <person name="Hilario E."/>
            <person name="Nardozza S."/>
            <person name="Fraser L."/>
            <person name="Peng Y."/>
            <person name="Gunaseelan K."/>
            <person name="Simpson R."/>
            <person name="Tahir J."/>
            <person name="Deroles S."/>
            <person name="Templeton K."/>
            <person name="Luo Z."/>
            <person name="Davy M."/>
            <person name="Cheng C."/>
            <person name="Mcneilage M."/>
            <person name="Scaglione D."/>
            <person name="Liu Y."/>
            <person name="Zhang Q."/>
            <person name="Datson P."/>
            <person name="De Silva N."/>
            <person name="Gardiner S."/>
            <person name="Bassett H."/>
            <person name="Chagne D."/>
            <person name="Mccallum J."/>
            <person name="Dzierzon H."/>
            <person name="Deng C."/>
            <person name="Wang Y.-Y."/>
            <person name="Barron N."/>
            <person name="Manako K."/>
            <person name="Bowen J."/>
            <person name="Foster T."/>
            <person name="Erridge Z."/>
            <person name="Tiffin H."/>
            <person name="Waite C."/>
            <person name="Davies K."/>
            <person name="Grierson E."/>
            <person name="Laing W."/>
            <person name="Kirk R."/>
            <person name="Chen X."/>
            <person name="Wood M."/>
            <person name="Montefiori M."/>
            <person name="Brummell D."/>
            <person name="Schwinn K."/>
            <person name="Catanach A."/>
            <person name="Fullerton C."/>
            <person name="Li D."/>
            <person name="Meiyalaghan S."/>
            <person name="Nieuwenhuizen N."/>
            <person name="Read N."/>
            <person name="Prakash R."/>
            <person name="Hunter D."/>
            <person name="Zhang H."/>
            <person name="Mckenzie M."/>
            <person name="Knabel M."/>
            <person name="Harris A."/>
            <person name="Allan A."/>
            <person name="Chen A."/>
            <person name="Janssen B."/>
            <person name="Plunkett B."/>
            <person name="Dwamena C."/>
            <person name="Voogd C."/>
            <person name="Leif D."/>
            <person name="Lafferty D."/>
            <person name="Souleyre E."/>
            <person name="Varkonyi-Gasic E."/>
            <person name="Gambi F."/>
            <person name="Hanley J."/>
            <person name="Yao J.-L."/>
            <person name="Cheung J."/>
            <person name="David K."/>
            <person name="Warren B."/>
            <person name="Marsh K."/>
            <person name="Snowden K."/>
            <person name="Lin-Wang K."/>
            <person name="Brian L."/>
            <person name="Martinez-Sanchez M."/>
            <person name="Wang M."/>
            <person name="Ileperuma N."/>
            <person name="Macnee N."/>
            <person name="Campin R."/>
            <person name="Mcatee P."/>
            <person name="Drummond R."/>
            <person name="Espley R."/>
            <person name="Ireland H."/>
            <person name="Wu R."/>
            <person name="Atkinson R."/>
            <person name="Karunairetnam S."/>
            <person name="Bulley S."/>
            <person name="Chunkath S."/>
            <person name="Hanley Z."/>
            <person name="Storey R."/>
            <person name="Thrimawithana A."/>
            <person name="Thomson S."/>
            <person name="David C."/>
            <person name="Testolin R."/>
        </authorList>
    </citation>
    <scope>NUCLEOTIDE SEQUENCE [LARGE SCALE GENOMIC DNA]</scope>
    <source>
        <strain evidence="3">cv. Red5</strain>
        <tissue evidence="2">Young leaf</tissue>
    </source>
</reference>
<dbReference type="Gene3D" id="3.40.50.620">
    <property type="entry name" value="HUPs"/>
    <property type="match status" value="1"/>
</dbReference>
<evidence type="ECO:0000259" key="1">
    <source>
        <dbReference type="Pfam" id="PF00582"/>
    </source>
</evidence>
<comment type="caution">
    <text evidence="2">The sequence shown here is derived from an EMBL/GenBank/DDBJ whole genome shotgun (WGS) entry which is preliminary data.</text>
</comment>
<reference evidence="3" key="2">
    <citation type="journal article" date="2018" name="BMC Genomics">
        <title>A manually annotated Actinidia chinensis var. chinensis (kiwifruit) genome highlights the challenges associated with draft genomes and gene prediction in plants.</title>
        <authorList>
            <person name="Pilkington S.M."/>
            <person name="Crowhurst R."/>
            <person name="Hilario E."/>
            <person name="Nardozza S."/>
            <person name="Fraser L."/>
            <person name="Peng Y."/>
            <person name="Gunaseelan K."/>
            <person name="Simpson R."/>
            <person name="Tahir J."/>
            <person name="Deroles S.C."/>
            <person name="Templeton K."/>
            <person name="Luo Z."/>
            <person name="Davy M."/>
            <person name="Cheng C."/>
            <person name="McNeilage M."/>
            <person name="Scaglione D."/>
            <person name="Liu Y."/>
            <person name="Zhang Q."/>
            <person name="Datson P."/>
            <person name="De Silva N."/>
            <person name="Gardiner S.E."/>
            <person name="Bassett H."/>
            <person name="Chagne D."/>
            <person name="McCallum J."/>
            <person name="Dzierzon H."/>
            <person name="Deng C."/>
            <person name="Wang Y.Y."/>
            <person name="Barron L."/>
            <person name="Manako K."/>
            <person name="Bowen J."/>
            <person name="Foster T.M."/>
            <person name="Erridge Z.A."/>
            <person name="Tiffin H."/>
            <person name="Waite C.N."/>
            <person name="Davies K.M."/>
            <person name="Grierson E.P."/>
            <person name="Laing W.A."/>
            <person name="Kirk R."/>
            <person name="Chen X."/>
            <person name="Wood M."/>
            <person name="Montefiori M."/>
            <person name="Brummell D.A."/>
            <person name="Schwinn K.E."/>
            <person name="Catanach A."/>
            <person name="Fullerton C."/>
            <person name="Li D."/>
            <person name="Meiyalaghan S."/>
            <person name="Nieuwenhuizen N."/>
            <person name="Read N."/>
            <person name="Prakash R."/>
            <person name="Hunter D."/>
            <person name="Zhang H."/>
            <person name="McKenzie M."/>
            <person name="Knabel M."/>
            <person name="Harris A."/>
            <person name="Allan A.C."/>
            <person name="Gleave A."/>
            <person name="Chen A."/>
            <person name="Janssen B.J."/>
            <person name="Plunkett B."/>
            <person name="Ampomah-Dwamena C."/>
            <person name="Voogd C."/>
            <person name="Leif D."/>
            <person name="Lafferty D."/>
            <person name="Souleyre E.J.F."/>
            <person name="Varkonyi-Gasic E."/>
            <person name="Gambi F."/>
            <person name="Hanley J."/>
            <person name="Yao J.L."/>
            <person name="Cheung J."/>
            <person name="David K.M."/>
            <person name="Warren B."/>
            <person name="Marsh K."/>
            <person name="Snowden K.C."/>
            <person name="Lin-Wang K."/>
            <person name="Brian L."/>
            <person name="Martinez-Sanchez M."/>
            <person name="Wang M."/>
            <person name="Ileperuma N."/>
            <person name="Macnee N."/>
            <person name="Campin R."/>
            <person name="McAtee P."/>
            <person name="Drummond R.S.M."/>
            <person name="Espley R.V."/>
            <person name="Ireland H.S."/>
            <person name="Wu R."/>
            <person name="Atkinson R.G."/>
            <person name="Karunairetnam S."/>
            <person name="Bulley S."/>
            <person name="Chunkath S."/>
            <person name="Hanley Z."/>
            <person name="Storey R."/>
            <person name="Thrimawithana A.H."/>
            <person name="Thomson S."/>
            <person name="David C."/>
            <person name="Testolin R."/>
            <person name="Huang H."/>
            <person name="Hellens R.P."/>
            <person name="Schaffer R.J."/>
        </authorList>
    </citation>
    <scope>NUCLEOTIDE SEQUENCE [LARGE SCALE GENOMIC DNA]</scope>
    <source>
        <strain evidence="3">cv. Red5</strain>
    </source>
</reference>
<gene>
    <name evidence="2" type="ORF">CEY00_Acc32917</name>
</gene>
<dbReference type="EMBL" id="NKQK01000029">
    <property type="protein sequence ID" value="PSR84942.1"/>
    <property type="molecule type" value="Genomic_DNA"/>
</dbReference>
<dbReference type="OMA" id="CVHNANC"/>
<dbReference type="InParanoid" id="A0A2R6P3T7"/>
<keyword evidence="3" id="KW-1185">Reference proteome</keyword>
<dbReference type="Gramene" id="PSR84942">
    <property type="protein sequence ID" value="PSR84942"/>
    <property type="gene ID" value="CEY00_Acc32917"/>
</dbReference>
<dbReference type="PANTHER" id="PTHR31964:SF113">
    <property type="entry name" value="USPA DOMAIN-CONTAINING PROTEIN"/>
    <property type="match status" value="1"/>
</dbReference>
<dbReference type="FunCoup" id="A0A2R6P3T7">
    <property type="interactions" value="429"/>
</dbReference>
<dbReference type="OrthoDB" id="843225at2759"/>
<evidence type="ECO:0000313" key="3">
    <source>
        <dbReference type="Proteomes" id="UP000241394"/>
    </source>
</evidence>
<dbReference type="PANTHER" id="PTHR31964">
    <property type="entry name" value="ADENINE NUCLEOTIDE ALPHA HYDROLASES-LIKE SUPERFAMILY PROTEIN"/>
    <property type="match status" value="1"/>
</dbReference>
<dbReference type="Proteomes" id="UP000241394">
    <property type="component" value="Chromosome LG29"/>
</dbReference>
<evidence type="ECO:0000313" key="2">
    <source>
        <dbReference type="EMBL" id="PSR84942.1"/>
    </source>
</evidence>
<dbReference type="Pfam" id="PF00582">
    <property type="entry name" value="Usp"/>
    <property type="match status" value="1"/>
</dbReference>
<dbReference type="STRING" id="1590841.A0A2R6P3T7"/>
<dbReference type="InterPro" id="IPR006016">
    <property type="entry name" value="UspA"/>
</dbReference>
<name>A0A2R6P3T7_ACTCC</name>
<organism evidence="2 3">
    <name type="scientific">Actinidia chinensis var. chinensis</name>
    <name type="common">Chinese soft-hair kiwi</name>
    <dbReference type="NCBI Taxonomy" id="1590841"/>
    <lineage>
        <taxon>Eukaryota</taxon>
        <taxon>Viridiplantae</taxon>
        <taxon>Streptophyta</taxon>
        <taxon>Embryophyta</taxon>
        <taxon>Tracheophyta</taxon>
        <taxon>Spermatophyta</taxon>
        <taxon>Magnoliopsida</taxon>
        <taxon>eudicotyledons</taxon>
        <taxon>Gunneridae</taxon>
        <taxon>Pentapetalae</taxon>
        <taxon>asterids</taxon>
        <taxon>Ericales</taxon>
        <taxon>Actinidiaceae</taxon>
        <taxon>Actinidia</taxon>
    </lineage>
</organism>
<protein>
    <submittedName>
        <fullName evidence="2">Universal stress protein A-like protein</fullName>
    </submittedName>
</protein>
<dbReference type="SUPFAM" id="SSF52402">
    <property type="entry name" value="Adenine nucleotide alpha hydrolases-like"/>
    <property type="match status" value="1"/>
</dbReference>